<reference evidence="2 3" key="1">
    <citation type="journal article" date="2012" name="Genome Biol.">
        <title>Genome and low-iron response of an oceanic diatom adapted to chronic iron limitation.</title>
        <authorList>
            <person name="Lommer M."/>
            <person name="Specht M."/>
            <person name="Roy A.S."/>
            <person name="Kraemer L."/>
            <person name="Andreson R."/>
            <person name="Gutowska M.A."/>
            <person name="Wolf J."/>
            <person name="Bergner S.V."/>
            <person name="Schilhabel M.B."/>
            <person name="Klostermeier U.C."/>
            <person name="Beiko R.G."/>
            <person name="Rosenstiel P."/>
            <person name="Hippler M."/>
            <person name="Laroche J."/>
        </authorList>
    </citation>
    <scope>NUCLEOTIDE SEQUENCE [LARGE SCALE GENOMIC DNA]</scope>
    <source>
        <strain evidence="2 3">CCMP1005</strain>
    </source>
</reference>
<evidence type="ECO:0000256" key="1">
    <source>
        <dbReference type="SAM" id="MobiDB-lite"/>
    </source>
</evidence>
<dbReference type="Proteomes" id="UP000266841">
    <property type="component" value="Unassembled WGS sequence"/>
</dbReference>
<name>K0S6N4_THAOC</name>
<accession>K0S6N4</accession>
<feature type="non-terminal residue" evidence="2">
    <location>
        <position position="294"/>
    </location>
</feature>
<organism evidence="2 3">
    <name type="scientific">Thalassiosira oceanica</name>
    <name type="common">Marine diatom</name>
    <dbReference type="NCBI Taxonomy" id="159749"/>
    <lineage>
        <taxon>Eukaryota</taxon>
        <taxon>Sar</taxon>
        <taxon>Stramenopiles</taxon>
        <taxon>Ochrophyta</taxon>
        <taxon>Bacillariophyta</taxon>
        <taxon>Coscinodiscophyceae</taxon>
        <taxon>Thalassiosirophycidae</taxon>
        <taxon>Thalassiosirales</taxon>
        <taxon>Thalassiosiraceae</taxon>
        <taxon>Thalassiosira</taxon>
    </lineage>
</organism>
<keyword evidence="3" id="KW-1185">Reference proteome</keyword>
<dbReference type="EMBL" id="AGNL01019636">
    <property type="protein sequence ID" value="EJK61693.1"/>
    <property type="molecule type" value="Genomic_DNA"/>
</dbReference>
<feature type="region of interest" description="Disordered" evidence="1">
    <location>
        <begin position="116"/>
        <end position="170"/>
    </location>
</feature>
<evidence type="ECO:0000313" key="2">
    <source>
        <dbReference type="EMBL" id="EJK61693.1"/>
    </source>
</evidence>
<comment type="caution">
    <text evidence="2">The sequence shown here is derived from an EMBL/GenBank/DDBJ whole genome shotgun (WGS) entry which is preliminary data.</text>
</comment>
<protein>
    <submittedName>
        <fullName evidence="2">Uncharacterized protein</fullName>
    </submittedName>
</protein>
<feature type="region of interest" description="Disordered" evidence="1">
    <location>
        <begin position="261"/>
        <end position="294"/>
    </location>
</feature>
<feature type="compositionally biased region" description="Basic and acidic residues" evidence="1">
    <location>
        <begin position="116"/>
        <end position="130"/>
    </location>
</feature>
<dbReference type="AlphaFoldDB" id="K0S6N4"/>
<evidence type="ECO:0000313" key="3">
    <source>
        <dbReference type="Proteomes" id="UP000266841"/>
    </source>
</evidence>
<proteinExistence type="predicted"/>
<gene>
    <name evidence="2" type="ORF">THAOC_17772</name>
</gene>
<feature type="compositionally biased region" description="Basic residues" evidence="1">
    <location>
        <begin position="156"/>
        <end position="169"/>
    </location>
</feature>
<sequence length="294" mass="31072">MTSFKSRSNKLTTRLHKIETITVGRDRGAGPAEYPLRRSHHNGAAAGRAVEVAPDAGGTGGKRRAVPLRRRLPDLVRSAAPAHARRGPLEAVPQQPLLEPQLVRLGGVVRGRDGRLRADLPEGGVRRPGNDGRVLPRAADGGRGRDGLPAGGVGRRLPRQGGGRRRGRMAGRLGGIRRGRVEPRPLRGRALGRLVPAHGDGRAGLPPQGLREAVAAARDAVGRDPVQRLRHRRPLHGGLRVPPPAPQLRLLDLAPARVRGLREAEALSEGPPPTVQDTHPGLGGPAPRPAAGHG</sequence>